<sequence>MSPLTRKPGSSRGPQRGGWPERTAKSQTPSSPVSIHRVALLTWSTRMSPQAWVPGRVPGLWSKTASPGRYLLCGSHVRPCESRPKQGRHPHAGLPGSDRVALQMRQRAPIHPNQLPSLLL</sequence>
<gene>
    <name evidence="2" type="ORF">NDU88_005871</name>
</gene>
<dbReference type="AlphaFoldDB" id="A0AAV7MXJ4"/>
<proteinExistence type="predicted"/>
<name>A0AAV7MXJ4_PLEWA</name>
<keyword evidence="3" id="KW-1185">Reference proteome</keyword>
<dbReference type="Proteomes" id="UP001066276">
    <property type="component" value="Chromosome 9"/>
</dbReference>
<evidence type="ECO:0000313" key="3">
    <source>
        <dbReference type="Proteomes" id="UP001066276"/>
    </source>
</evidence>
<reference evidence="2" key="1">
    <citation type="journal article" date="2022" name="bioRxiv">
        <title>Sequencing and chromosome-scale assembly of the giantPleurodeles waltlgenome.</title>
        <authorList>
            <person name="Brown T."/>
            <person name="Elewa A."/>
            <person name="Iarovenko S."/>
            <person name="Subramanian E."/>
            <person name="Araus A.J."/>
            <person name="Petzold A."/>
            <person name="Susuki M."/>
            <person name="Suzuki K.-i.T."/>
            <person name="Hayashi T."/>
            <person name="Toyoda A."/>
            <person name="Oliveira C."/>
            <person name="Osipova E."/>
            <person name="Leigh N.D."/>
            <person name="Simon A."/>
            <person name="Yun M.H."/>
        </authorList>
    </citation>
    <scope>NUCLEOTIDE SEQUENCE</scope>
    <source>
        <strain evidence="2">20211129_DDA</strain>
        <tissue evidence="2">Liver</tissue>
    </source>
</reference>
<comment type="caution">
    <text evidence="2">The sequence shown here is derived from an EMBL/GenBank/DDBJ whole genome shotgun (WGS) entry which is preliminary data.</text>
</comment>
<organism evidence="2 3">
    <name type="scientific">Pleurodeles waltl</name>
    <name type="common">Iberian ribbed newt</name>
    <dbReference type="NCBI Taxonomy" id="8319"/>
    <lineage>
        <taxon>Eukaryota</taxon>
        <taxon>Metazoa</taxon>
        <taxon>Chordata</taxon>
        <taxon>Craniata</taxon>
        <taxon>Vertebrata</taxon>
        <taxon>Euteleostomi</taxon>
        <taxon>Amphibia</taxon>
        <taxon>Batrachia</taxon>
        <taxon>Caudata</taxon>
        <taxon>Salamandroidea</taxon>
        <taxon>Salamandridae</taxon>
        <taxon>Pleurodelinae</taxon>
        <taxon>Pleurodeles</taxon>
    </lineage>
</organism>
<dbReference type="EMBL" id="JANPWB010000013">
    <property type="protein sequence ID" value="KAJ1108495.1"/>
    <property type="molecule type" value="Genomic_DNA"/>
</dbReference>
<feature type="region of interest" description="Disordered" evidence="1">
    <location>
        <begin position="1"/>
        <end position="34"/>
    </location>
</feature>
<protein>
    <submittedName>
        <fullName evidence="2">Uncharacterized protein</fullName>
    </submittedName>
</protein>
<accession>A0AAV7MXJ4</accession>
<evidence type="ECO:0000256" key="1">
    <source>
        <dbReference type="SAM" id="MobiDB-lite"/>
    </source>
</evidence>
<evidence type="ECO:0000313" key="2">
    <source>
        <dbReference type="EMBL" id="KAJ1108495.1"/>
    </source>
</evidence>